<evidence type="ECO:0000313" key="2">
    <source>
        <dbReference type="EMBL" id="MBW8725482.1"/>
    </source>
</evidence>
<dbReference type="EMBL" id="JAEKLZ010000172">
    <property type="protein sequence ID" value="MBW8725482.1"/>
    <property type="molecule type" value="Genomic_DNA"/>
</dbReference>
<feature type="transmembrane region" description="Helical" evidence="1">
    <location>
        <begin position="12"/>
        <end position="31"/>
    </location>
</feature>
<dbReference type="AlphaFoldDB" id="A0A952KDP8"/>
<dbReference type="Proteomes" id="UP000700706">
    <property type="component" value="Unassembled WGS sequence"/>
</dbReference>
<gene>
    <name evidence="2" type="ORF">JF625_10050</name>
</gene>
<evidence type="ECO:0000256" key="1">
    <source>
        <dbReference type="SAM" id="Phobius"/>
    </source>
</evidence>
<reference evidence="2" key="1">
    <citation type="submission" date="2020-06" db="EMBL/GenBank/DDBJ databases">
        <title>Stable isotope informed genome-resolved metagenomics uncovers potential trophic interactions in rhizosphere soil.</title>
        <authorList>
            <person name="Starr E.P."/>
            <person name="Shi S."/>
            <person name="Blazewicz S.J."/>
            <person name="Koch B.J."/>
            <person name="Probst A.J."/>
            <person name="Hungate B.A."/>
            <person name="Pett-Ridge J."/>
            <person name="Firestone M.K."/>
            <person name="Banfield J.F."/>
        </authorList>
    </citation>
    <scope>NUCLEOTIDE SEQUENCE</scope>
    <source>
        <strain evidence="2">YM_69_17</strain>
    </source>
</reference>
<comment type="caution">
    <text evidence="2">The sequence shown here is derived from an EMBL/GenBank/DDBJ whole genome shotgun (WGS) entry which is preliminary data.</text>
</comment>
<accession>A0A952KDP8</accession>
<proteinExistence type="predicted"/>
<name>A0A952KDP8_9PROT</name>
<organism evidence="2 3">
    <name type="scientific">Inquilinus limosus</name>
    <dbReference type="NCBI Taxonomy" id="171674"/>
    <lineage>
        <taxon>Bacteria</taxon>
        <taxon>Pseudomonadati</taxon>
        <taxon>Pseudomonadota</taxon>
        <taxon>Alphaproteobacteria</taxon>
        <taxon>Rhodospirillales</taxon>
        <taxon>Rhodospirillaceae</taxon>
        <taxon>Inquilinus</taxon>
    </lineage>
</organism>
<keyword evidence="1" id="KW-1133">Transmembrane helix</keyword>
<evidence type="ECO:0000313" key="3">
    <source>
        <dbReference type="Proteomes" id="UP000700706"/>
    </source>
</evidence>
<keyword evidence="1" id="KW-0812">Transmembrane</keyword>
<sequence length="64" mass="6536">MNGQRAGKARGTLLIGINLIVVLFPPIHLGFAAGNLALALGYFLGSSLLLAGSVIHLNHGAGEE</sequence>
<protein>
    <submittedName>
        <fullName evidence="2">Uncharacterized protein</fullName>
    </submittedName>
</protein>
<keyword evidence="1" id="KW-0472">Membrane</keyword>
<feature type="transmembrane region" description="Helical" evidence="1">
    <location>
        <begin position="37"/>
        <end position="57"/>
    </location>
</feature>